<dbReference type="PROSITE" id="PS50943">
    <property type="entry name" value="HTH_CROC1"/>
    <property type="match status" value="1"/>
</dbReference>
<organism evidence="2 3">
    <name type="scientific">Myceligenerans pegani</name>
    <dbReference type="NCBI Taxonomy" id="2776917"/>
    <lineage>
        <taxon>Bacteria</taxon>
        <taxon>Bacillati</taxon>
        <taxon>Actinomycetota</taxon>
        <taxon>Actinomycetes</taxon>
        <taxon>Micrococcales</taxon>
        <taxon>Promicromonosporaceae</taxon>
        <taxon>Myceligenerans</taxon>
    </lineage>
</organism>
<dbReference type="RefSeq" id="WP_192865246.1">
    <property type="nucleotide sequence ID" value="NZ_JADAQT010000110.1"/>
</dbReference>
<dbReference type="SUPFAM" id="SSF47413">
    <property type="entry name" value="lambda repressor-like DNA-binding domains"/>
    <property type="match status" value="1"/>
</dbReference>
<name>A0ABR9N693_9MICO</name>
<dbReference type="InterPro" id="IPR001387">
    <property type="entry name" value="Cro/C1-type_HTH"/>
</dbReference>
<protein>
    <submittedName>
        <fullName evidence="2">Helix-turn-helix transcriptional regulator</fullName>
    </submittedName>
</protein>
<gene>
    <name evidence="2" type="ORF">IHE71_23710</name>
</gene>
<accession>A0ABR9N693</accession>
<dbReference type="InterPro" id="IPR011990">
    <property type="entry name" value="TPR-like_helical_dom_sf"/>
</dbReference>
<dbReference type="InterPro" id="IPR010982">
    <property type="entry name" value="Lambda_DNA-bd_dom_sf"/>
</dbReference>
<evidence type="ECO:0000313" key="3">
    <source>
        <dbReference type="Proteomes" id="UP000625527"/>
    </source>
</evidence>
<dbReference type="SUPFAM" id="SSF48452">
    <property type="entry name" value="TPR-like"/>
    <property type="match status" value="1"/>
</dbReference>
<dbReference type="Pfam" id="PF01381">
    <property type="entry name" value="HTH_3"/>
    <property type="match status" value="1"/>
</dbReference>
<evidence type="ECO:0000259" key="1">
    <source>
        <dbReference type="PROSITE" id="PS50943"/>
    </source>
</evidence>
<comment type="caution">
    <text evidence="2">The sequence shown here is derived from an EMBL/GenBank/DDBJ whole genome shotgun (WGS) entry which is preliminary data.</text>
</comment>
<feature type="domain" description="HTH cro/C1-type" evidence="1">
    <location>
        <begin position="8"/>
        <end position="63"/>
    </location>
</feature>
<dbReference type="EMBL" id="JADAQT010000110">
    <property type="protein sequence ID" value="MBE1878706.1"/>
    <property type="molecule type" value="Genomic_DNA"/>
</dbReference>
<dbReference type="Gene3D" id="1.25.40.10">
    <property type="entry name" value="Tetratricopeptide repeat domain"/>
    <property type="match status" value="1"/>
</dbReference>
<keyword evidence="3" id="KW-1185">Reference proteome</keyword>
<sequence length="403" mass="43390">MSYLAENVARLRKARDISQEDLAARAGVGIDTVARIERGTRTSCRPATLNRLAAALEVSAIRLLTGPDSARTRAVADTQALTRIRQAISSSREIPGLNEFADAEDISIGGAARQTSLAWQHYVAGRHTELVDALPVVLDDARRLVDSAVGDDKARAHRVLATCYRIAAGIAGRLGQEDLAWSAAERSLSTARHSDAPELQQAISLRYLAWTLVRQGRGVEAERVATRAAESIQPRMLDNEPIRATVFGNLLFNAATAAVRVNAPGRAADLLAEARSAATRTMTEVVSEAGIFSLRAVALQEIEHLTKTGDPETALQRAAGLHQAPGRLPAFWEAGNAIRLASASVATRQYDNAIAYLEHAHRLAPDWSQVQPLAVGTMRQLLDRATRRRGPRFAALATAFGLG</sequence>
<dbReference type="SMART" id="SM00530">
    <property type="entry name" value="HTH_XRE"/>
    <property type="match status" value="1"/>
</dbReference>
<dbReference type="Gene3D" id="1.10.260.40">
    <property type="entry name" value="lambda repressor-like DNA-binding domains"/>
    <property type="match status" value="1"/>
</dbReference>
<evidence type="ECO:0000313" key="2">
    <source>
        <dbReference type="EMBL" id="MBE1878706.1"/>
    </source>
</evidence>
<dbReference type="CDD" id="cd00093">
    <property type="entry name" value="HTH_XRE"/>
    <property type="match status" value="1"/>
</dbReference>
<proteinExistence type="predicted"/>
<reference evidence="2 3" key="1">
    <citation type="submission" date="2020-10" db="EMBL/GenBank/DDBJ databases">
        <title>Myceligenerans pegani sp. nov., an endophytic actinomycete isolated from Peganum harmala L. in Xinjiang, China.</title>
        <authorList>
            <person name="Xin L."/>
        </authorList>
    </citation>
    <scope>NUCLEOTIDE SEQUENCE [LARGE SCALE GENOMIC DNA]</scope>
    <source>
        <strain evidence="2 3">TRM65318</strain>
    </source>
</reference>
<dbReference type="Proteomes" id="UP000625527">
    <property type="component" value="Unassembled WGS sequence"/>
</dbReference>